<gene>
    <name evidence="1" type="ORF">AU05_17815</name>
</gene>
<dbReference type="EMBL" id="JFJN01000058">
    <property type="protein sequence ID" value="EZH78932.1"/>
    <property type="molecule type" value="Genomic_DNA"/>
</dbReference>
<evidence type="ECO:0000313" key="2">
    <source>
        <dbReference type="Proteomes" id="UP000023842"/>
    </source>
</evidence>
<evidence type="ECO:0000313" key="1">
    <source>
        <dbReference type="EMBL" id="EZH78932.1"/>
    </source>
</evidence>
<organism evidence="1 2">
    <name type="scientific">Ectopseudomonas composti</name>
    <dbReference type="NCBI Taxonomy" id="658457"/>
    <lineage>
        <taxon>Bacteria</taxon>
        <taxon>Pseudomonadati</taxon>
        <taxon>Pseudomonadota</taxon>
        <taxon>Gammaproteobacteria</taxon>
        <taxon>Pseudomonadales</taxon>
        <taxon>Pseudomonadaceae</taxon>
        <taxon>Ectopseudomonas</taxon>
    </lineage>
</organism>
<comment type="caution">
    <text evidence="1">The sequence shown here is derived from an EMBL/GenBank/DDBJ whole genome shotgun (WGS) entry which is preliminary data.</text>
</comment>
<reference evidence="2" key="1">
    <citation type="journal article" date="2014" name="Genome Announc.">
        <title>Draft Genome Sequence of the algae degrading bacterium Pseudomonas mendocina AD6.</title>
        <authorList>
            <person name="Barney B.M."/>
            <person name="Lenneman E.M."/>
        </authorList>
    </citation>
    <scope>NUCLEOTIDE SEQUENCE [LARGE SCALE GENOMIC DNA]</scope>
    <source>
        <strain evidence="2">AD6</strain>
    </source>
</reference>
<accession>A0ABN0S9M5</accession>
<protein>
    <submittedName>
        <fullName evidence="1">Uncharacterized protein</fullName>
    </submittedName>
</protein>
<dbReference type="Proteomes" id="UP000023842">
    <property type="component" value="Unassembled WGS sequence"/>
</dbReference>
<keyword evidence="2" id="KW-1185">Reference proteome</keyword>
<proteinExistence type="predicted"/>
<dbReference type="RefSeq" id="WP_037002742.1">
    <property type="nucleotide sequence ID" value="NZ_JFJN01000058.1"/>
</dbReference>
<sequence length="206" mass="22897">MATIAMDVIAGAIIGGIEKAQKDYERMSGGEWLWAAAEYVLTTYIARELDALPGAKFVTVESHGQSAITDAGATVPGPKPRKARLRGRFDMLLWWANSTPRAVIEVKNQPRGQSGWFHDIERITSVLSIGRDSTSMQFGAFAYYYSAVDGSQYSAEEKVLRKLERVKHLVSEKTAGKFRVRQFSSDIYQDRDSAWTAACLLLQPVT</sequence>
<name>A0ABN0S9M5_9GAMM</name>